<dbReference type="OrthoDB" id="288590at2759"/>
<keyword evidence="3" id="KW-1185">Reference proteome</keyword>
<dbReference type="PANTHER" id="PTHR47990">
    <property type="entry name" value="2-OXOGLUTARATE (2OG) AND FE(II)-DEPENDENT OXYGENASE SUPERFAMILY PROTEIN-RELATED"/>
    <property type="match status" value="1"/>
</dbReference>
<dbReference type="Gene3D" id="2.60.120.330">
    <property type="entry name" value="B-lactam Antibiotic, Isopenicillin N Synthase, Chain"/>
    <property type="match status" value="1"/>
</dbReference>
<dbReference type="Proteomes" id="UP000053477">
    <property type="component" value="Unassembled WGS sequence"/>
</dbReference>
<sequence>MQYAPPPGPPPDINESQQTQYAPPPYPPPQKPLIHSKSRINEPYPIDLELLAHQGWVSLPMIDSDLDLLYPTFSALFNSSAEFFTLPEEVKEKYRPQFKDKSHASEEGYSHIPGEKCLVTLRKVKMTPTEFELRERAEKAWKAGAALMHTVLLAIEDSLGMQRGTLERTVGPQMELPEQTHASLMRMFRYERPLPHEGALRTDSDTPDANNTQEVASKDAPFPDNTSAPESRIVSEAHRDLGLLTIVIGHTPGLECWSPEVGRWIACEEIPQPYDENGKPRLTATLLTGQTLSRFTNNRYSSGRHRVLVHPMTPHTSSASENDNPLIDPSYRFSLVHALRAHYPVKVSSSEFTTSVTGHYPPPLRFADVSIREIYTAITNSHWNVNIDPEIRRKQQEDAKERSRQLVEQQAQALSAHSA</sequence>
<gene>
    <name evidence="2" type="ORF">SCHPADRAFT_617906</name>
</gene>
<dbReference type="EMBL" id="KQ086103">
    <property type="protein sequence ID" value="KLO08165.1"/>
    <property type="molecule type" value="Genomic_DNA"/>
</dbReference>
<feature type="compositionally biased region" description="Polar residues" evidence="1">
    <location>
        <begin position="406"/>
        <end position="419"/>
    </location>
</feature>
<feature type="compositionally biased region" description="Pro residues" evidence="1">
    <location>
        <begin position="22"/>
        <end position="31"/>
    </location>
</feature>
<feature type="region of interest" description="Disordered" evidence="1">
    <location>
        <begin position="394"/>
        <end position="419"/>
    </location>
</feature>
<name>A0A0H2R8H4_9AGAM</name>
<evidence type="ECO:0000256" key="1">
    <source>
        <dbReference type="SAM" id="MobiDB-lite"/>
    </source>
</evidence>
<dbReference type="SUPFAM" id="SSF51197">
    <property type="entry name" value="Clavaminate synthase-like"/>
    <property type="match status" value="1"/>
</dbReference>
<dbReference type="InParanoid" id="A0A0H2R8H4"/>
<feature type="region of interest" description="Disordered" evidence="1">
    <location>
        <begin position="197"/>
        <end position="229"/>
    </location>
</feature>
<feature type="compositionally biased region" description="Pro residues" evidence="1">
    <location>
        <begin position="1"/>
        <end position="12"/>
    </location>
</feature>
<dbReference type="STRING" id="27342.A0A0H2R8H4"/>
<evidence type="ECO:0008006" key="4">
    <source>
        <dbReference type="Google" id="ProtNLM"/>
    </source>
</evidence>
<organism evidence="2 3">
    <name type="scientific">Schizopora paradoxa</name>
    <dbReference type="NCBI Taxonomy" id="27342"/>
    <lineage>
        <taxon>Eukaryota</taxon>
        <taxon>Fungi</taxon>
        <taxon>Dikarya</taxon>
        <taxon>Basidiomycota</taxon>
        <taxon>Agaricomycotina</taxon>
        <taxon>Agaricomycetes</taxon>
        <taxon>Hymenochaetales</taxon>
        <taxon>Schizoporaceae</taxon>
        <taxon>Schizopora</taxon>
    </lineage>
</organism>
<feature type="region of interest" description="Disordered" evidence="1">
    <location>
        <begin position="1"/>
        <end position="36"/>
    </location>
</feature>
<protein>
    <recommendedName>
        <fullName evidence="4">Clavaminate synthase-like protein</fullName>
    </recommendedName>
</protein>
<evidence type="ECO:0000313" key="3">
    <source>
        <dbReference type="Proteomes" id="UP000053477"/>
    </source>
</evidence>
<dbReference type="InterPro" id="IPR027443">
    <property type="entry name" value="IPNS-like_sf"/>
</dbReference>
<feature type="compositionally biased region" description="Basic and acidic residues" evidence="1">
    <location>
        <begin position="394"/>
        <end position="405"/>
    </location>
</feature>
<accession>A0A0H2R8H4</accession>
<proteinExistence type="predicted"/>
<dbReference type="InterPro" id="IPR050231">
    <property type="entry name" value="Iron_ascorbate_oxido_reductase"/>
</dbReference>
<dbReference type="AlphaFoldDB" id="A0A0H2R8H4"/>
<evidence type="ECO:0000313" key="2">
    <source>
        <dbReference type="EMBL" id="KLO08165.1"/>
    </source>
</evidence>
<reference evidence="2 3" key="1">
    <citation type="submission" date="2015-04" db="EMBL/GenBank/DDBJ databases">
        <title>Complete genome sequence of Schizopora paradoxa KUC8140, a cosmopolitan wood degrader in East Asia.</title>
        <authorList>
            <consortium name="DOE Joint Genome Institute"/>
            <person name="Min B."/>
            <person name="Park H."/>
            <person name="Jang Y."/>
            <person name="Kim J.-J."/>
            <person name="Kim K.H."/>
            <person name="Pangilinan J."/>
            <person name="Lipzen A."/>
            <person name="Riley R."/>
            <person name="Grigoriev I.V."/>
            <person name="Spatafora J.W."/>
            <person name="Choi I.-G."/>
        </authorList>
    </citation>
    <scope>NUCLEOTIDE SEQUENCE [LARGE SCALE GENOMIC DNA]</scope>
    <source>
        <strain evidence="2 3">KUC8140</strain>
    </source>
</reference>